<feature type="domain" description="F-box/LRR-repeat protein 15/At3g58940/PEG3-like LRR" evidence="2">
    <location>
        <begin position="9"/>
        <end position="138"/>
    </location>
</feature>
<evidence type="ECO:0000313" key="3">
    <source>
        <dbReference type="EMBL" id="ESQ51007.1"/>
    </source>
</evidence>
<dbReference type="SUPFAM" id="SSF52047">
    <property type="entry name" value="RNI-like"/>
    <property type="match status" value="1"/>
</dbReference>
<evidence type="ECO:0000259" key="2">
    <source>
        <dbReference type="Pfam" id="PF24758"/>
    </source>
</evidence>
<dbReference type="Gramene" id="ESQ51007">
    <property type="protein sequence ID" value="ESQ51007"/>
    <property type="gene ID" value="EUTSA_v10023168mg"/>
</dbReference>
<dbReference type="KEGG" id="eus:EUTSA_v10023168mg"/>
<dbReference type="OMA" id="RIHINVY"/>
<dbReference type="EMBL" id="KI517392">
    <property type="protein sequence ID" value="ESQ51007.1"/>
    <property type="molecule type" value="Genomic_DNA"/>
</dbReference>
<dbReference type="InterPro" id="IPR050232">
    <property type="entry name" value="FBL13/AtMIF1-like"/>
</dbReference>
<dbReference type="Proteomes" id="UP000030689">
    <property type="component" value="Unassembled WGS sequence"/>
</dbReference>
<gene>
    <name evidence="3" type="ORF">EUTSA_v10023168mg</name>
</gene>
<feature type="non-terminal residue" evidence="3">
    <location>
        <position position="1"/>
    </location>
</feature>
<organism evidence="3 4">
    <name type="scientific">Eutrema salsugineum</name>
    <name type="common">Saltwater cress</name>
    <name type="synonym">Sisymbrium salsugineum</name>
    <dbReference type="NCBI Taxonomy" id="72664"/>
    <lineage>
        <taxon>Eukaryota</taxon>
        <taxon>Viridiplantae</taxon>
        <taxon>Streptophyta</taxon>
        <taxon>Embryophyta</taxon>
        <taxon>Tracheophyta</taxon>
        <taxon>Spermatophyta</taxon>
        <taxon>Magnoliopsida</taxon>
        <taxon>eudicotyledons</taxon>
        <taxon>Gunneridae</taxon>
        <taxon>Pentapetalae</taxon>
        <taxon>rosids</taxon>
        <taxon>malvids</taxon>
        <taxon>Brassicales</taxon>
        <taxon>Brassicaceae</taxon>
        <taxon>Eutremeae</taxon>
        <taxon>Eutrema</taxon>
    </lineage>
</organism>
<keyword evidence="4" id="KW-1185">Reference proteome</keyword>
<dbReference type="OrthoDB" id="612216at2759"/>
<dbReference type="AlphaFoldDB" id="V4M7N2"/>
<protein>
    <recommendedName>
        <fullName evidence="2">F-box/LRR-repeat protein 15/At3g58940/PEG3-like LRR domain-containing protein</fullName>
    </recommendedName>
</protein>
<name>V4M7N2_EUTSA</name>
<proteinExistence type="predicted"/>
<feature type="chain" id="PRO_5004722356" description="F-box/LRR-repeat protein 15/At3g58940/PEG3-like LRR domain-containing protein" evidence="1">
    <location>
        <begin position="17"/>
        <end position="196"/>
    </location>
</feature>
<evidence type="ECO:0000256" key="1">
    <source>
        <dbReference type="SAM" id="SignalP"/>
    </source>
</evidence>
<dbReference type="InterPro" id="IPR055411">
    <property type="entry name" value="LRR_FXL15/At3g58940/PEG3-like"/>
</dbReference>
<dbReference type="Pfam" id="PF24758">
    <property type="entry name" value="LRR_At5g56370"/>
    <property type="match status" value="1"/>
</dbReference>
<accession>V4M7N2</accession>
<keyword evidence="1" id="KW-0732">Signal</keyword>
<dbReference type="PANTHER" id="PTHR31900">
    <property type="entry name" value="F-BOX/RNI SUPERFAMILY PROTEIN-RELATED"/>
    <property type="match status" value="1"/>
</dbReference>
<dbReference type="eggNOG" id="ENOG502R3XM">
    <property type="taxonomic scope" value="Eukaryota"/>
</dbReference>
<dbReference type="PANTHER" id="PTHR31900:SF25">
    <property type="entry name" value="FBD DOMAIN-CONTAINING PROTEIN"/>
    <property type="match status" value="1"/>
</dbReference>
<feature type="signal peptide" evidence="1">
    <location>
        <begin position="1"/>
        <end position="16"/>
    </location>
</feature>
<evidence type="ECO:0000313" key="4">
    <source>
        <dbReference type="Proteomes" id="UP000030689"/>
    </source>
</evidence>
<feature type="non-terminal residue" evidence="3">
    <location>
        <position position="196"/>
    </location>
</feature>
<reference evidence="3 4" key="1">
    <citation type="journal article" date="2013" name="Front. Plant Sci.">
        <title>The Reference Genome of the Halophytic Plant Eutrema salsugineum.</title>
        <authorList>
            <person name="Yang R."/>
            <person name="Jarvis D.E."/>
            <person name="Chen H."/>
            <person name="Beilstein M.A."/>
            <person name="Grimwood J."/>
            <person name="Jenkins J."/>
            <person name="Shu S."/>
            <person name="Prochnik S."/>
            <person name="Xin M."/>
            <person name="Ma C."/>
            <person name="Schmutz J."/>
            <person name="Wing R.A."/>
            <person name="Mitchell-Olds T."/>
            <person name="Schumaker K.S."/>
            <person name="Wang X."/>
        </authorList>
    </citation>
    <scope>NUCLEOTIDE SEQUENCE [LARGE SCALE GENOMIC DNA]</scope>
</reference>
<sequence>TDFLLNLTLWIDLVNARGIQHLDICFDRSYRFGVITPLSLYTCETLVHLRLSWVILVHPEFAFLPCLKIMHLECIKCPNEATLEKLILGSPVLEDVTIIAYLDDAPKVLQVRSQTLKRIHINVYTKVVSDAPLLQYLKTEVNPNNHFKITSSGSFAKVDISFGGEHSELCEGSMTRDILTAISRVRDLVISFVTWE</sequence>
<dbReference type="STRING" id="72664.V4M7N2"/>